<dbReference type="SUPFAM" id="SSF53756">
    <property type="entry name" value="UDP-Glycosyltransferase/glycogen phosphorylase"/>
    <property type="match status" value="1"/>
</dbReference>
<sequence length="391" mass="44104">MNKIIAFIVSKGNHPALHRNSWEIGKGFENVGCDVEYIYLNDPSAMQRAYDLMVAGKVWFSIGVNDTGSFLQTAPEHYVLGGIPVPYVSVLLDAPYNAANGDLGFPCLKHYLWVLDKSHIGAIKYRFPGKKFAGEIFQPLGGDVGKNEEEIFSIDRDIDVVFSASMFEDGNIKEYWKEQTDNPFIIHILNDVIEYMLANPVSLLPAVKHILEERGLCGQAYIDALSPYFHGVFFYVKMKRRYRTLEALAHHGFKVDVFGPGWVNVPFAHKLKLHGTTPYEEVLDAFARAKVVVQDQAEFNNGGHDRVFTAMLNGAAVVSEYSSYLDKNFENNSEIYLFDWKNTISQMDIVEELITDESKRLASAIRAYGKAKANHKWENRAQGVLEMISLG</sequence>
<keyword evidence="3" id="KW-1185">Reference proteome</keyword>
<dbReference type="STRING" id="82374.NZ47_09080"/>
<gene>
    <name evidence="2" type="ORF">NZ47_09080</name>
</gene>
<evidence type="ECO:0000313" key="3">
    <source>
        <dbReference type="Proteomes" id="UP000030993"/>
    </source>
</evidence>
<dbReference type="InterPro" id="IPR055259">
    <property type="entry name" value="YkvP/CgeB_Glyco_trans-like"/>
</dbReference>
<accession>A0A0B2JYL6</accession>
<dbReference type="Pfam" id="PF13524">
    <property type="entry name" value="Glyco_trans_1_2"/>
    <property type="match status" value="1"/>
</dbReference>
<protein>
    <recommendedName>
        <fullName evidence="1">Spore protein YkvP/CgeB glycosyl transferase-like domain-containing protein</fullName>
    </recommendedName>
</protein>
<evidence type="ECO:0000313" key="2">
    <source>
        <dbReference type="EMBL" id="KHM51711.1"/>
    </source>
</evidence>
<organism evidence="2 3">
    <name type="scientific">Anaerovibrio lipolyticus</name>
    <dbReference type="NCBI Taxonomy" id="82374"/>
    <lineage>
        <taxon>Bacteria</taxon>
        <taxon>Bacillati</taxon>
        <taxon>Bacillota</taxon>
        <taxon>Negativicutes</taxon>
        <taxon>Selenomonadales</taxon>
        <taxon>Selenomonadaceae</taxon>
        <taxon>Anaerovibrio</taxon>
    </lineage>
</organism>
<comment type="caution">
    <text evidence="2">The sequence shown here is derived from an EMBL/GenBank/DDBJ whole genome shotgun (WGS) entry which is preliminary data.</text>
</comment>
<dbReference type="RefSeq" id="WP_039209512.1">
    <property type="nucleotide sequence ID" value="NZ_JSCE01000177.1"/>
</dbReference>
<feature type="domain" description="Spore protein YkvP/CgeB glycosyl transferase-like" evidence="1">
    <location>
        <begin position="242"/>
        <end position="385"/>
    </location>
</feature>
<dbReference type="Proteomes" id="UP000030993">
    <property type="component" value="Unassembled WGS sequence"/>
</dbReference>
<name>A0A0B2JYL6_9FIRM</name>
<reference evidence="2 3" key="1">
    <citation type="journal article" date="2013" name="PLoS ONE">
        <title>Identification and characterization of three novel lipases belonging to families II and V from Anaerovibrio lipolyticus 5ST.</title>
        <authorList>
            <person name="Prive F."/>
            <person name="Kaderbhai N.N."/>
            <person name="Girdwood S."/>
            <person name="Worgan H.J."/>
            <person name="Pinloche E."/>
            <person name="Scollan N.D."/>
            <person name="Huws S.A."/>
            <person name="Newbold C.J."/>
        </authorList>
    </citation>
    <scope>NUCLEOTIDE SEQUENCE [LARGE SCALE GENOMIC DNA]</scope>
    <source>
        <strain evidence="2 3">5S</strain>
    </source>
</reference>
<dbReference type="AlphaFoldDB" id="A0A0B2JYL6"/>
<proteinExistence type="predicted"/>
<evidence type="ECO:0000259" key="1">
    <source>
        <dbReference type="Pfam" id="PF13524"/>
    </source>
</evidence>
<dbReference type="EMBL" id="JSCE01000177">
    <property type="protein sequence ID" value="KHM51711.1"/>
    <property type="molecule type" value="Genomic_DNA"/>
</dbReference>